<feature type="non-terminal residue" evidence="2">
    <location>
        <position position="1"/>
    </location>
</feature>
<sequence length="70" mass="7763">RCRSGRRCIPSAPIERKTATIPMTSEARKTFASSESSATRRAWRHTSDDISTVGFTFVSTLIPFFILAAI</sequence>
<protein>
    <submittedName>
        <fullName evidence="2">Uncharacterized protein</fullName>
    </submittedName>
</protein>
<feature type="non-terminal residue" evidence="2">
    <location>
        <position position="70"/>
    </location>
</feature>
<dbReference type="EMBL" id="BTSY01000001">
    <property type="protein sequence ID" value="GMT10450.1"/>
    <property type="molecule type" value="Genomic_DNA"/>
</dbReference>
<organism evidence="2 3">
    <name type="scientific">Pristionchus fissidentatus</name>
    <dbReference type="NCBI Taxonomy" id="1538716"/>
    <lineage>
        <taxon>Eukaryota</taxon>
        <taxon>Metazoa</taxon>
        <taxon>Ecdysozoa</taxon>
        <taxon>Nematoda</taxon>
        <taxon>Chromadorea</taxon>
        <taxon>Rhabditida</taxon>
        <taxon>Rhabditina</taxon>
        <taxon>Diplogasteromorpha</taxon>
        <taxon>Diplogasteroidea</taxon>
        <taxon>Neodiplogasteridae</taxon>
        <taxon>Pristionchus</taxon>
    </lineage>
</organism>
<dbReference type="AlphaFoldDB" id="A0AAV5UWB0"/>
<proteinExistence type="predicted"/>
<gene>
    <name evidence="2" type="ORF">PFISCL1PPCAC_1747</name>
</gene>
<evidence type="ECO:0000313" key="2">
    <source>
        <dbReference type="EMBL" id="GMT10450.1"/>
    </source>
</evidence>
<name>A0AAV5UWB0_9BILA</name>
<keyword evidence="1" id="KW-0472">Membrane</keyword>
<keyword evidence="1" id="KW-0812">Transmembrane</keyword>
<dbReference type="Proteomes" id="UP001432322">
    <property type="component" value="Unassembled WGS sequence"/>
</dbReference>
<keyword evidence="1" id="KW-1133">Transmembrane helix</keyword>
<evidence type="ECO:0000256" key="1">
    <source>
        <dbReference type="SAM" id="Phobius"/>
    </source>
</evidence>
<keyword evidence="3" id="KW-1185">Reference proteome</keyword>
<reference evidence="2" key="1">
    <citation type="submission" date="2023-10" db="EMBL/GenBank/DDBJ databases">
        <title>Genome assembly of Pristionchus species.</title>
        <authorList>
            <person name="Yoshida K."/>
            <person name="Sommer R.J."/>
        </authorList>
    </citation>
    <scope>NUCLEOTIDE SEQUENCE</scope>
    <source>
        <strain evidence="2">RS5133</strain>
    </source>
</reference>
<comment type="caution">
    <text evidence="2">The sequence shown here is derived from an EMBL/GenBank/DDBJ whole genome shotgun (WGS) entry which is preliminary data.</text>
</comment>
<feature type="transmembrane region" description="Helical" evidence="1">
    <location>
        <begin position="50"/>
        <end position="69"/>
    </location>
</feature>
<accession>A0AAV5UWB0</accession>
<evidence type="ECO:0000313" key="3">
    <source>
        <dbReference type="Proteomes" id="UP001432322"/>
    </source>
</evidence>